<organism evidence="2 3">
    <name type="scientific">Candidatus Scalindua japonica</name>
    <dbReference type="NCBI Taxonomy" id="1284222"/>
    <lineage>
        <taxon>Bacteria</taxon>
        <taxon>Pseudomonadati</taxon>
        <taxon>Planctomycetota</taxon>
        <taxon>Candidatus Brocadiia</taxon>
        <taxon>Candidatus Brocadiales</taxon>
        <taxon>Candidatus Scalinduaceae</taxon>
        <taxon>Candidatus Scalindua</taxon>
    </lineage>
</organism>
<dbReference type="Proteomes" id="UP000218542">
    <property type="component" value="Unassembled WGS sequence"/>
</dbReference>
<dbReference type="Gene3D" id="3.30.1330.40">
    <property type="entry name" value="RutC-like"/>
    <property type="match status" value="1"/>
</dbReference>
<dbReference type="GO" id="GO:0005829">
    <property type="term" value="C:cytosol"/>
    <property type="evidence" value="ECO:0007669"/>
    <property type="project" value="TreeGrafter"/>
</dbReference>
<dbReference type="AlphaFoldDB" id="A0A286TUD5"/>
<sequence length="175" mass="19752">MAKATNKNYTLKELDSMSTEEAQKLSFAARDKLLDLVIADGRKIGGKQPARQVGLMCDWFEEDVVRLQKIKAIKINCGGFIPIAKNGEVPTLDPNGQFKLIFENVKGALKKAGTNFDRVINTVIFMKNIDYWGEMNEVYRKYIKCSPTRAVIGCQDLNKTYQIEIVSLHAYKVAK</sequence>
<reference evidence="3" key="1">
    <citation type="journal article" date="2017" name="Environ. Microbiol. Rep.">
        <title>Genetic Diversity of Marine Anaerobic Ammonium-Oxidizing Bacteria as Revealed by Genomic and Proteomic Analyses of 'Candidatus Scalindua japonica'.</title>
        <authorList>
            <person name="Oshiki M."/>
            <person name="Mizuto K."/>
            <person name="Kimura Z."/>
            <person name="Kindaichi T."/>
            <person name="Satoh H."/>
            <person name="Okabe S."/>
        </authorList>
    </citation>
    <scope>NUCLEOTIDE SEQUENCE [LARGE SCALE GENOMIC DNA]</scope>
    <source>
        <strain evidence="3">husup-a2</strain>
    </source>
</reference>
<dbReference type="PANTHER" id="PTHR11803">
    <property type="entry name" value="2-IMINOBUTANOATE/2-IMINOPROPANOATE DEAMINASE RIDA"/>
    <property type="match status" value="1"/>
</dbReference>
<evidence type="ECO:0000313" key="2">
    <source>
        <dbReference type="EMBL" id="GAX59520.1"/>
    </source>
</evidence>
<gene>
    <name evidence="2" type="ORF">SCALIN_C04_0008</name>
</gene>
<dbReference type="RefSeq" id="WP_096892654.1">
    <property type="nucleotide sequence ID" value="NZ_BAOS01000004.1"/>
</dbReference>
<evidence type="ECO:0000313" key="3">
    <source>
        <dbReference type="Proteomes" id="UP000218542"/>
    </source>
</evidence>
<dbReference type="SUPFAM" id="SSF55298">
    <property type="entry name" value="YjgF-like"/>
    <property type="match status" value="1"/>
</dbReference>
<protein>
    <submittedName>
        <fullName evidence="2">Translation initiation inhibitor</fullName>
    </submittedName>
</protein>
<keyword evidence="3" id="KW-1185">Reference proteome</keyword>
<dbReference type="OrthoDB" id="9803101at2"/>
<proteinExistence type="inferred from homology"/>
<dbReference type="GO" id="GO:0019239">
    <property type="term" value="F:deaminase activity"/>
    <property type="evidence" value="ECO:0007669"/>
    <property type="project" value="TreeGrafter"/>
</dbReference>
<evidence type="ECO:0000256" key="1">
    <source>
        <dbReference type="ARBA" id="ARBA00010552"/>
    </source>
</evidence>
<name>A0A286TUD5_9BACT</name>
<dbReference type="Pfam" id="PF01042">
    <property type="entry name" value="Ribonuc_L-PSP"/>
    <property type="match status" value="1"/>
</dbReference>
<accession>A0A286TUD5</accession>
<dbReference type="PANTHER" id="PTHR11803:SF58">
    <property type="entry name" value="PROTEIN HMF1-RELATED"/>
    <property type="match status" value="1"/>
</dbReference>
<dbReference type="CDD" id="cd00448">
    <property type="entry name" value="YjgF_YER057c_UK114_family"/>
    <property type="match status" value="1"/>
</dbReference>
<comment type="similarity">
    <text evidence="1">Belongs to the RutC family.</text>
</comment>
<comment type="caution">
    <text evidence="2">The sequence shown here is derived from an EMBL/GenBank/DDBJ whole genome shotgun (WGS) entry which is preliminary data.</text>
</comment>
<dbReference type="InterPro" id="IPR006175">
    <property type="entry name" value="YjgF/YER057c/UK114"/>
</dbReference>
<dbReference type="EMBL" id="BAOS01000004">
    <property type="protein sequence ID" value="GAX59520.1"/>
    <property type="molecule type" value="Genomic_DNA"/>
</dbReference>
<dbReference type="InterPro" id="IPR035959">
    <property type="entry name" value="RutC-like_sf"/>
</dbReference>